<dbReference type="PANTHER" id="PTHR37227:SF2">
    <property type="entry name" value="OS01G0219000 PROTEIN"/>
    <property type="match status" value="1"/>
</dbReference>
<evidence type="ECO:0008006" key="3">
    <source>
        <dbReference type="Google" id="ProtNLM"/>
    </source>
</evidence>
<dbReference type="EMBL" id="PGGS01000159">
    <property type="protein sequence ID" value="PNH07828.1"/>
    <property type="molecule type" value="Genomic_DNA"/>
</dbReference>
<keyword evidence="2" id="KW-1185">Reference proteome</keyword>
<accession>A0A2J8A5N8</accession>
<sequence length="390" mass="39624">MFIAFTPSRAFLQEEEDAAAPSASGNLRPAVCVWNKRLIHQLFGQRPACDVLVVATCPTSCALLQSLPGKTLLGAVLAPAVSLAGNSLAAAAGDPAPGDRVCCVYALGQPSKQQQQQQGEQQAEGAAAAAAGGGGVLLVCCQYPVVRERAAAWARSVLGQVSYGHAVFLGAMPAEQFRGQGDASQEEMVFSLLTRAARQQQPSTHPAPAPLLPTGTVVGGLPAALLSHCQYPVVRERAAAWARSVLGQVSYGHAVFLGAMPAEQFRGQGDASQEEMVFSLLTRAARQQQPSTHPAPAPLLPTGTVVGGLPAALLSHCQVRGQSAELLVLVEMVAEGRPALLEALAAALAAALTGRGAAAAAGALAGGAGLAAARRALGLSGGQGGTDVYA</sequence>
<proteinExistence type="predicted"/>
<gene>
    <name evidence="1" type="ORF">TSOC_005670</name>
</gene>
<dbReference type="OrthoDB" id="17536at2759"/>
<organism evidence="1 2">
    <name type="scientific">Tetrabaena socialis</name>
    <dbReference type="NCBI Taxonomy" id="47790"/>
    <lineage>
        <taxon>Eukaryota</taxon>
        <taxon>Viridiplantae</taxon>
        <taxon>Chlorophyta</taxon>
        <taxon>core chlorophytes</taxon>
        <taxon>Chlorophyceae</taxon>
        <taxon>CS clade</taxon>
        <taxon>Chlamydomonadales</taxon>
        <taxon>Tetrabaenaceae</taxon>
        <taxon>Tetrabaena</taxon>
    </lineage>
</organism>
<evidence type="ECO:0000313" key="2">
    <source>
        <dbReference type="Proteomes" id="UP000236333"/>
    </source>
</evidence>
<evidence type="ECO:0000313" key="1">
    <source>
        <dbReference type="EMBL" id="PNH07828.1"/>
    </source>
</evidence>
<dbReference type="PANTHER" id="PTHR37227">
    <property type="entry name" value="OS01G0219000 PROTEIN"/>
    <property type="match status" value="1"/>
</dbReference>
<name>A0A2J8A5N8_9CHLO</name>
<dbReference type="AlphaFoldDB" id="A0A2J8A5N8"/>
<protein>
    <recommendedName>
        <fullName evidence="3">Proteasome assembly chaperone 1</fullName>
    </recommendedName>
</protein>
<comment type="caution">
    <text evidence="1">The sequence shown here is derived from an EMBL/GenBank/DDBJ whole genome shotgun (WGS) entry which is preliminary data.</text>
</comment>
<reference evidence="1 2" key="1">
    <citation type="journal article" date="2017" name="Mol. Biol. Evol.">
        <title>The 4-celled Tetrabaena socialis nuclear genome reveals the essential components for genetic control of cell number at the origin of multicellularity in the volvocine lineage.</title>
        <authorList>
            <person name="Featherston J."/>
            <person name="Arakaki Y."/>
            <person name="Hanschen E.R."/>
            <person name="Ferris P.J."/>
            <person name="Michod R.E."/>
            <person name="Olson B.J.S.C."/>
            <person name="Nozaki H."/>
            <person name="Durand P.M."/>
        </authorList>
    </citation>
    <scope>NUCLEOTIDE SEQUENCE [LARGE SCALE GENOMIC DNA]</scope>
    <source>
        <strain evidence="1 2">NIES-571</strain>
    </source>
</reference>
<dbReference type="Proteomes" id="UP000236333">
    <property type="component" value="Unassembled WGS sequence"/>
</dbReference>